<feature type="transmembrane region" description="Helical" evidence="1">
    <location>
        <begin position="127"/>
        <end position="144"/>
    </location>
</feature>
<dbReference type="EMBL" id="QLYR01000017">
    <property type="protein sequence ID" value="RAQ22024.1"/>
    <property type="molecule type" value="Genomic_DNA"/>
</dbReference>
<feature type="transmembrane region" description="Helical" evidence="1">
    <location>
        <begin position="95"/>
        <end position="120"/>
    </location>
</feature>
<feature type="transmembrane region" description="Helical" evidence="1">
    <location>
        <begin position="193"/>
        <end position="222"/>
    </location>
</feature>
<comment type="caution">
    <text evidence="2">The sequence shown here is derived from an EMBL/GenBank/DDBJ whole genome shotgun (WGS) entry which is preliminary data.</text>
</comment>
<feature type="transmembrane region" description="Helical" evidence="1">
    <location>
        <begin position="46"/>
        <end position="65"/>
    </location>
</feature>
<dbReference type="AlphaFoldDB" id="A0A328UEM4"/>
<sequence length="224" mass="24632">MLFFFVKECVTMRWKRTNITNEQGPALKVKLTVEGKDAVKLVKKHFLLFLNLFFFLSGMLGGILFSRNLHQEALSGLDFLFQATVQSRKGSVGTVFAASFASSFLFLFLCFLFGLALWGFLLTPPVLFFRGVGLGVASGYLYAAYHFKGILFYCVVVLPGALVCGAALILAAREAMRISRSIGRGEHWNMKLYCVRFGGVLILAAGAALTDAVLSFCLSGLFSF</sequence>
<name>A0A328UEM4_9FIRM</name>
<accession>A0A328UEM4</accession>
<gene>
    <name evidence="2" type="ORF">DPQ25_13810</name>
</gene>
<evidence type="ECO:0000256" key="1">
    <source>
        <dbReference type="SAM" id="Phobius"/>
    </source>
</evidence>
<protein>
    <recommendedName>
        <fullName evidence="4">Stage II sporulation protein M</fullName>
    </recommendedName>
</protein>
<evidence type="ECO:0008006" key="4">
    <source>
        <dbReference type="Google" id="ProtNLM"/>
    </source>
</evidence>
<keyword evidence="1" id="KW-0472">Membrane</keyword>
<evidence type="ECO:0000313" key="3">
    <source>
        <dbReference type="Proteomes" id="UP000249377"/>
    </source>
</evidence>
<organism evidence="2 3">
    <name type="scientific">Hydrogeniiclostridium mannosilyticum</name>
    <dbReference type="NCBI Taxonomy" id="2764322"/>
    <lineage>
        <taxon>Bacteria</taxon>
        <taxon>Bacillati</taxon>
        <taxon>Bacillota</taxon>
        <taxon>Clostridia</taxon>
        <taxon>Eubacteriales</taxon>
        <taxon>Acutalibacteraceae</taxon>
        <taxon>Hydrogeniiclostridium</taxon>
    </lineage>
</organism>
<evidence type="ECO:0000313" key="2">
    <source>
        <dbReference type="EMBL" id="RAQ22024.1"/>
    </source>
</evidence>
<dbReference type="InterPro" id="IPR002798">
    <property type="entry name" value="SpoIIM-like"/>
</dbReference>
<proteinExistence type="predicted"/>
<dbReference type="Proteomes" id="UP000249377">
    <property type="component" value="Unassembled WGS sequence"/>
</dbReference>
<keyword evidence="1" id="KW-0812">Transmembrane</keyword>
<keyword evidence="3" id="KW-1185">Reference proteome</keyword>
<feature type="transmembrane region" description="Helical" evidence="1">
    <location>
        <begin position="150"/>
        <end position="172"/>
    </location>
</feature>
<reference evidence="2 3" key="1">
    <citation type="submission" date="2018-06" db="EMBL/GenBank/DDBJ databases">
        <title>Noncontiguous genome sequence of Ruminococcaceae bacterium ASD2818.</title>
        <authorList>
            <person name="Chaplin A.V."/>
            <person name="Sokolova S.R."/>
            <person name="Kochetkova T.O."/>
            <person name="Goltsov A.Y."/>
            <person name="Trofimov D.Y."/>
            <person name="Efimov B.A."/>
        </authorList>
    </citation>
    <scope>NUCLEOTIDE SEQUENCE [LARGE SCALE GENOMIC DNA]</scope>
    <source>
        <strain evidence="2 3">ASD2818</strain>
    </source>
</reference>
<dbReference type="Pfam" id="PF01944">
    <property type="entry name" value="SpoIIM"/>
    <property type="match status" value="1"/>
</dbReference>
<keyword evidence="1" id="KW-1133">Transmembrane helix</keyword>